<evidence type="ECO:0000313" key="2">
    <source>
        <dbReference type="EMBL" id="RDH85633.1"/>
    </source>
</evidence>
<feature type="transmembrane region" description="Helical" evidence="1">
    <location>
        <begin position="80"/>
        <end position="99"/>
    </location>
</feature>
<feature type="transmembrane region" description="Helical" evidence="1">
    <location>
        <begin position="9"/>
        <end position="32"/>
    </location>
</feature>
<organism evidence="2 3">
    <name type="scientific">endosymbiont of Galathealinum brachiosum</name>
    <dbReference type="NCBI Taxonomy" id="2200906"/>
    <lineage>
        <taxon>Bacteria</taxon>
        <taxon>Pseudomonadati</taxon>
        <taxon>Pseudomonadota</taxon>
        <taxon>Gammaproteobacteria</taxon>
        <taxon>sulfur-oxidizing symbionts</taxon>
    </lineage>
</organism>
<keyword evidence="1" id="KW-1133">Transmembrane helix</keyword>
<evidence type="ECO:0000313" key="3">
    <source>
        <dbReference type="Proteomes" id="UP000254266"/>
    </source>
</evidence>
<keyword evidence="1" id="KW-0472">Membrane</keyword>
<sequence length="102" mass="11298">MQTHASSKVWFFLTILPNFVILLGSTLVFSAYTFKWGVESDIPIAMLLTLFFAEIGMVIAGLGVVGFIKTKPKTTKIKALGFWNVILMVTACVIGYNIFMTL</sequence>
<dbReference type="EMBL" id="QFXC01000003">
    <property type="protein sequence ID" value="RDH85633.1"/>
    <property type="molecule type" value="Genomic_DNA"/>
</dbReference>
<dbReference type="AlphaFoldDB" id="A0A370DLA8"/>
<comment type="caution">
    <text evidence="2">The sequence shown here is derived from an EMBL/GenBank/DDBJ whole genome shotgun (WGS) entry which is preliminary data.</text>
</comment>
<keyword evidence="1" id="KW-0812">Transmembrane</keyword>
<reference evidence="2 3" key="1">
    <citation type="journal article" date="2018" name="ISME J.">
        <title>Endosymbiont genomes yield clues of tubeworm success.</title>
        <authorList>
            <person name="Li Y."/>
            <person name="Liles M.R."/>
            <person name="Halanych K.M."/>
        </authorList>
    </citation>
    <scope>NUCLEOTIDE SEQUENCE [LARGE SCALE GENOMIC DNA]</scope>
    <source>
        <strain evidence="2">A1464</strain>
    </source>
</reference>
<feature type="transmembrane region" description="Helical" evidence="1">
    <location>
        <begin position="44"/>
        <end position="68"/>
    </location>
</feature>
<protein>
    <submittedName>
        <fullName evidence="2">Uncharacterized protein</fullName>
    </submittedName>
</protein>
<evidence type="ECO:0000256" key="1">
    <source>
        <dbReference type="SAM" id="Phobius"/>
    </source>
</evidence>
<gene>
    <name evidence="2" type="ORF">DIZ80_01505</name>
</gene>
<accession>A0A370DLA8</accession>
<name>A0A370DLA8_9GAMM</name>
<dbReference type="Proteomes" id="UP000254266">
    <property type="component" value="Unassembled WGS sequence"/>
</dbReference>
<proteinExistence type="predicted"/>
<keyword evidence="3" id="KW-1185">Reference proteome</keyword>